<evidence type="ECO:0000313" key="1">
    <source>
        <dbReference type="EMBL" id="UZK58714.1"/>
    </source>
</evidence>
<gene>
    <name evidence="1" type="ORF">NEH16_31995</name>
</gene>
<evidence type="ECO:0000313" key="2">
    <source>
        <dbReference type="Proteomes" id="UP001164963"/>
    </source>
</evidence>
<name>A0ABY6Q4H4_9ACTN</name>
<dbReference type="InterPro" id="IPR036188">
    <property type="entry name" value="FAD/NAD-bd_sf"/>
</dbReference>
<dbReference type="Gene3D" id="3.50.50.60">
    <property type="entry name" value="FAD/NAD(P)-binding domain"/>
    <property type="match status" value="1"/>
</dbReference>
<keyword evidence="2" id="KW-1185">Reference proteome</keyword>
<dbReference type="SUPFAM" id="SSF51905">
    <property type="entry name" value="FAD/NAD(P)-binding domain"/>
    <property type="match status" value="1"/>
</dbReference>
<dbReference type="PANTHER" id="PTHR43422">
    <property type="entry name" value="THIAMINE THIAZOLE SYNTHASE"/>
    <property type="match status" value="1"/>
</dbReference>
<accession>A0ABY6Q4H4</accession>
<dbReference type="RefSeq" id="WP_265547471.1">
    <property type="nucleotide sequence ID" value="NZ_CP098740.1"/>
</dbReference>
<reference evidence="1" key="1">
    <citation type="journal article" date="2022" name="Front. Microbiol.">
        <title>Mirubactin C rescues the lethal effect of cell wall biosynthesis mutations in Bacillus subtilis.</title>
        <authorList>
            <person name="Kepplinger B."/>
            <person name="Wen X."/>
            <person name="Tyler A.R."/>
            <person name="Kim B.Y."/>
            <person name="Brown J."/>
            <person name="Banks P."/>
            <person name="Dashti Y."/>
            <person name="Mackenzie E.S."/>
            <person name="Wills C."/>
            <person name="Kawai Y."/>
            <person name="Waldron K.J."/>
            <person name="Allenby N.E.E."/>
            <person name="Wu L.J."/>
            <person name="Hall M.J."/>
            <person name="Errington J."/>
        </authorList>
    </citation>
    <scope>NUCLEOTIDE SEQUENCE</scope>
    <source>
        <strain evidence="1">MDA8-470</strain>
    </source>
</reference>
<protein>
    <submittedName>
        <fullName evidence="1">FAD-binding protein</fullName>
    </submittedName>
</protein>
<dbReference type="Proteomes" id="UP001164963">
    <property type="component" value="Chromosome"/>
</dbReference>
<sequence length="447" mass="49113">MTSLVGDRVVVLGGSMAGMLAARVLAEFFTDVTIVERDELPNTVEYRRGVPHARHAHGLVARGQQILEAHFPGLTAELTAAGITSGDFNGDNRWCFNGRRMRPGHSGLLCVPATRPVLEYHVRERVRKIHNITFLDGHDITGLETTPDRTRVTGARVQPRTGGGAERTLHADLVIDTTGRGSRTPAWLRELGYAAPREEHVKVDLAYTTRHYQLAEDPLGTDLAIIPAPTPAYPRGAFFYRLPGDENRFELSLTGMLGDHPPADPEGFLAFAKSLPVPEIYEAIRTAEPLDDPVTFRFPASVRRHYEGLAAFPDRLLVMGDAFCSFNPIYAQGMTVSALESLTLLRHLRTGVLPQPLSFFHDISADVDAPWDLSAGADLGFPGVEGKRTVKTRLVNAYVARLQKAAVHDAEISNAFIRAAGLIDPPQALMRPRILLRVLRHSLRPAS</sequence>
<dbReference type="PANTHER" id="PTHR43422:SF3">
    <property type="entry name" value="THIAMINE THIAZOLE SYNTHASE"/>
    <property type="match status" value="1"/>
</dbReference>
<proteinExistence type="predicted"/>
<organism evidence="1 2">
    <name type="scientific">Streptomyces drozdowiczii</name>
    <dbReference type="NCBI Taxonomy" id="202862"/>
    <lineage>
        <taxon>Bacteria</taxon>
        <taxon>Bacillati</taxon>
        <taxon>Actinomycetota</taxon>
        <taxon>Actinomycetes</taxon>
        <taxon>Kitasatosporales</taxon>
        <taxon>Streptomycetaceae</taxon>
        <taxon>Streptomyces</taxon>
    </lineage>
</organism>
<dbReference type="EMBL" id="CP098740">
    <property type="protein sequence ID" value="UZK58714.1"/>
    <property type="molecule type" value="Genomic_DNA"/>
</dbReference>